<sequence>NAICYIASSAFFMRCYGDSMHGCGEKPNCWRFRGLQPISGVNNLRENTANCSRVPIDPMKRLGCPRNQKRNSEGLPLRGTKENVAWSRWKV</sequence>
<proteinExistence type="predicted"/>
<feature type="non-terminal residue" evidence="1">
    <location>
        <position position="1"/>
    </location>
</feature>
<name>A0A061R310_9CHLO</name>
<protein>
    <submittedName>
        <fullName evidence="1">Uncharacterized protein</fullName>
    </submittedName>
</protein>
<evidence type="ECO:0000313" key="1">
    <source>
        <dbReference type="EMBL" id="JAC66373.1"/>
    </source>
</evidence>
<reference evidence="1" key="1">
    <citation type="submission" date="2014-05" db="EMBL/GenBank/DDBJ databases">
        <title>The transcriptome of the halophilic microalga Tetraselmis sp. GSL018 isolated from the Great Salt Lake, Utah.</title>
        <authorList>
            <person name="Jinkerson R.E."/>
            <person name="D'Adamo S."/>
            <person name="Posewitz M.C."/>
        </authorList>
    </citation>
    <scope>NUCLEOTIDE SEQUENCE</scope>
    <source>
        <strain evidence="1">GSL018</strain>
    </source>
</reference>
<accession>A0A061R310</accession>
<gene>
    <name evidence="1" type="ORF">TSPGSL018_13840</name>
</gene>
<organism evidence="1">
    <name type="scientific">Tetraselmis sp. GSL018</name>
    <dbReference type="NCBI Taxonomy" id="582737"/>
    <lineage>
        <taxon>Eukaryota</taxon>
        <taxon>Viridiplantae</taxon>
        <taxon>Chlorophyta</taxon>
        <taxon>core chlorophytes</taxon>
        <taxon>Chlorodendrophyceae</taxon>
        <taxon>Chlorodendrales</taxon>
        <taxon>Chlorodendraceae</taxon>
        <taxon>Tetraselmis</taxon>
    </lineage>
</organism>
<dbReference type="EMBL" id="GBEZ01020284">
    <property type="protein sequence ID" value="JAC66373.1"/>
    <property type="molecule type" value="Transcribed_RNA"/>
</dbReference>
<dbReference type="AlphaFoldDB" id="A0A061R310"/>